<feature type="chain" id="PRO_5012462579" evidence="3">
    <location>
        <begin position="23"/>
        <end position="279"/>
    </location>
</feature>
<proteinExistence type="inferred from homology"/>
<organism evidence="4 6">
    <name type="scientific">Neisseria dumasiana</name>
    <dbReference type="NCBI Taxonomy" id="1931275"/>
    <lineage>
        <taxon>Bacteria</taxon>
        <taxon>Pseudomonadati</taxon>
        <taxon>Pseudomonadota</taxon>
        <taxon>Betaproteobacteria</taxon>
        <taxon>Neisseriales</taxon>
        <taxon>Neisseriaceae</taxon>
        <taxon>Neisseria</taxon>
    </lineage>
</organism>
<reference evidence="6" key="2">
    <citation type="submission" date="2017-01" db="EMBL/GenBank/DDBJ databases">
        <authorList>
            <person name="Mah S.A."/>
            <person name="Swanson W.J."/>
            <person name="Moy G.W."/>
            <person name="Vacquier V.D."/>
        </authorList>
    </citation>
    <scope>NUCLEOTIDE SEQUENCE [LARGE SCALE GENOMIC DNA]</scope>
    <source>
        <strain evidence="6">124861</strain>
    </source>
</reference>
<keyword evidence="2 3" id="KW-0732">Signal</keyword>
<dbReference type="AlphaFoldDB" id="A0A1X3DJY6"/>
<dbReference type="Gene3D" id="2.60.40.2500">
    <property type="match status" value="1"/>
</dbReference>
<dbReference type="Proteomes" id="UP000193303">
    <property type="component" value="Unassembled WGS sequence"/>
</dbReference>
<dbReference type="Pfam" id="PF03524">
    <property type="entry name" value="CagX"/>
    <property type="match status" value="1"/>
</dbReference>
<sequence length="279" mass="31487">MIKPTLLITGLMAGFSFQTATAAVNPKHSSFDTRIQHVNHNPYDVVVVRAKVGYASLLQLEEGETVDVANPVNEGLVTGYGKAWGFSVRGNNIFFKPTKPQPATNLLMVSNKNRRYSLDLKMSNQNHPPTYVLEFRYPKEARKRQQAEMAKYANAEAVLRMEEARNPVRKGYNLDYWGRGKKSLAPTEIYDNGRFTYFRFDNAKDLPAVFRVKADGTEAAVNSHVEGDTLVVHETAKHFVLRLGKSVLGIENRSYNPKGKFNITGTTQSRTVRMKKEKK</sequence>
<evidence type="ECO:0000313" key="5">
    <source>
        <dbReference type="EMBL" id="OSI25815.1"/>
    </source>
</evidence>
<reference evidence="4 7" key="1">
    <citation type="submission" date="2017-01" db="EMBL/GenBank/DDBJ databases">
        <authorList>
            <person name="Wolfgang W.J."/>
            <person name="Cole J."/>
            <person name="Wroblewski D."/>
            <person name="Mcginnis J."/>
            <person name="Musser K.A."/>
        </authorList>
    </citation>
    <scope>NUCLEOTIDE SEQUENCE</scope>
    <source>
        <strain evidence="4">124861</strain>
        <strain evidence="5 7">93087</strain>
    </source>
</reference>
<accession>A0A1X3DJY6</accession>
<evidence type="ECO:0000313" key="6">
    <source>
        <dbReference type="Proteomes" id="UP000193303"/>
    </source>
</evidence>
<comment type="caution">
    <text evidence="4">The sequence shown here is derived from an EMBL/GenBank/DDBJ whole genome shotgun (WGS) entry which is preliminary data.</text>
</comment>
<dbReference type="EMBL" id="MTAB01000006">
    <property type="protein sequence ID" value="OSI23522.1"/>
    <property type="molecule type" value="Genomic_DNA"/>
</dbReference>
<dbReference type="Proteomes" id="UP000193346">
    <property type="component" value="Unassembled WGS sequence"/>
</dbReference>
<dbReference type="InterPro" id="IPR033645">
    <property type="entry name" value="VirB9/CagX/TrbG_C"/>
</dbReference>
<evidence type="ECO:0000313" key="7">
    <source>
        <dbReference type="Proteomes" id="UP000193346"/>
    </source>
</evidence>
<dbReference type="EMBL" id="MTAC01000056">
    <property type="protein sequence ID" value="OSI25815.1"/>
    <property type="molecule type" value="Genomic_DNA"/>
</dbReference>
<name>A0A1X3DJY6_9NEIS</name>
<dbReference type="CDD" id="cd06911">
    <property type="entry name" value="VirB9_CagX_TrbG"/>
    <property type="match status" value="1"/>
</dbReference>
<dbReference type="InterPro" id="IPR038161">
    <property type="entry name" value="VirB9/CagX/TrbG_C_sf"/>
</dbReference>
<feature type="signal peptide" evidence="3">
    <location>
        <begin position="1"/>
        <end position="22"/>
    </location>
</feature>
<evidence type="ECO:0000313" key="4">
    <source>
        <dbReference type="EMBL" id="OSI23522.1"/>
    </source>
</evidence>
<evidence type="ECO:0000256" key="2">
    <source>
        <dbReference type="ARBA" id="ARBA00022729"/>
    </source>
</evidence>
<dbReference type="OrthoDB" id="9773431at2"/>
<dbReference type="InterPro" id="IPR010258">
    <property type="entry name" value="Conjugal_tfr_TrbG/VirB9/CagX"/>
</dbReference>
<comment type="similarity">
    <text evidence="1">Belongs to the TrbG/VirB9 family.</text>
</comment>
<evidence type="ECO:0000256" key="3">
    <source>
        <dbReference type="SAM" id="SignalP"/>
    </source>
</evidence>
<dbReference type="RefSeq" id="WP_085358498.1">
    <property type="nucleotide sequence ID" value="NZ_CP091509.1"/>
</dbReference>
<gene>
    <name evidence="4" type="ORF">BV912_03710</name>
    <name evidence="5" type="ORF">BV913_12190</name>
</gene>
<keyword evidence="7" id="KW-1185">Reference proteome</keyword>
<protein>
    <submittedName>
        <fullName evidence="4">Type VI secretion protein</fullName>
    </submittedName>
</protein>
<evidence type="ECO:0000256" key="1">
    <source>
        <dbReference type="ARBA" id="ARBA00006135"/>
    </source>
</evidence>